<organism evidence="11 12">
    <name type="scientific">Methanohalarchaeum thermophilum</name>
    <dbReference type="NCBI Taxonomy" id="1903181"/>
    <lineage>
        <taxon>Archaea</taxon>
        <taxon>Methanobacteriati</taxon>
        <taxon>Methanobacteriota</taxon>
        <taxon>Methanonatronarchaeia</taxon>
        <taxon>Methanonatronarchaeales</taxon>
        <taxon>Methanonatronarchaeaceae</taxon>
        <taxon>Candidatus Methanohalarchaeum</taxon>
    </lineage>
</organism>
<evidence type="ECO:0000256" key="7">
    <source>
        <dbReference type="ARBA" id="ARBA00022989"/>
    </source>
</evidence>
<comment type="caution">
    <text evidence="11">The sequence shown here is derived from an EMBL/GenBank/DDBJ whole genome shotgun (WGS) entry which is preliminary data.</text>
</comment>
<dbReference type="GO" id="GO:0005886">
    <property type="term" value="C:plasma membrane"/>
    <property type="evidence" value="ECO:0007669"/>
    <property type="project" value="UniProtKB-SubCell"/>
</dbReference>
<dbReference type="PANTHER" id="PTHR30183:SF3">
    <property type="entry name" value="MOLYBDENUM TRANSPORT SYSTEM PERMEASE PROTEIN MODB"/>
    <property type="match status" value="1"/>
</dbReference>
<dbReference type="EMBL" id="MSDW01000001">
    <property type="protein sequence ID" value="OKY78657.1"/>
    <property type="molecule type" value="Genomic_DNA"/>
</dbReference>
<dbReference type="SUPFAM" id="SSF161098">
    <property type="entry name" value="MetI-like"/>
    <property type="match status" value="1"/>
</dbReference>
<keyword evidence="8 9" id="KW-0472">Membrane</keyword>
<comment type="similarity">
    <text evidence="2 9">Belongs to the binding-protein-dependent transport system permease family.</text>
</comment>
<feature type="transmembrane region" description="Helical" evidence="9">
    <location>
        <begin position="9"/>
        <end position="35"/>
    </location>
</feature>
<dbReference type="Pfam" id="PF00528">
    <property type="entry name" value="BPD_transp_1"/>
    <property type="match status" value="1"/>
</dbReference>
<feature type="transmembrane region" description="Helical" evidence="9">
    <location>
        <begin position="134"/>
        <end position="151"/>
    </location>
</feature>
<evidence type="ECO:0000256" key="6">
    <source>
        <dbReference type="ARBA" id="ARBA00022692"/>
    </source>
</evidence>
<name>A0A1Q6DWD4_METT1</name>
<proteinExistence type="inferred from homology"/>
<dbReference type="GO" id="GO:0055085">
    <property type="term" value="P:transmembrane transport"/>
    <property type="evidence" value="ECO:0007669"/>
    <property type="project" value="InterPro"/>
</dbReference>
<evidence type="ECO:0000259" key="10">
    <source>
        <dbReference type="PROSITE" id="PS50928"/>
    </source>
</evidence>
<dbReference type="FunCoup" id="A0A1Q6DWD4">
    <property type="interactions" value="9"/>
</dbReference>
<dbReference type="PROSITE" id="PS50928">
    <property type="entry name" value="ABC_TM1"/>
    <property type="match status" value="1"/>
</dbReference>
<keyword evidence="6 9" id="KW-0812">Transmembrane</keyword>
<evidence type="ECO:0000256" key="2">
    <source>
        <dbReference type="ARBA" id="ARBA00009306"/>
    </source>
</evidence>
<sequence>MKTEINKTVILFSIFSVILILYLLITIGNLIISQLVIDAGALWKTMWDSSVLKSIWISFSASFVSTAIAFLFGTPLAYFLARKNFPGKNFIESLIDVPVIIPHTVAGIALISVFGYNGLIGSPLEEIGIRFVDAFPGIVVAMLFVSIPFYINHVREGFESIDPKLENVARTLGESEWGTFRTITLPLAYRDVLAGSIMSWARGISEFGAVILITYYPMIAPVLIFERFRSFGLGASRPIAVVLILVSILIFVILRYLSRGWSLYAKD</sequence>
<dbReference type="STRING" id="1903181.BTN85_1154"/>
<evidence type="ECO:0000256" key="1">
    <source>
        <dbReference type="ARBA" id="ARBA00004651"/>
    </source>
</evidence>
<keyword evidence="4" id="KW-1003">Cell membrane</keyword>
<keyword evidence="12" id="KW-1185">Reference proteome</keyword>
<dbReference type="AlphaFoldDB" id="A0A1Q6DWD4"/>
<keyword evidence="7 9" id="KW-1133">Transmembrane helix</keyword>
<feature type="transmembrane region" description="Helical" evidence="9">
    <location>
        <begin position="207"/>
        <end position="225"/>
    </location>
</feature>
<dbReference type="Gene3D" id="1.10.3720.10">
    <property type="entry name" value="MetI-like"/>
    <property type="match status" value="1"/>
</dbReference>
<gene>
    <name evidence="11" type="ORF">BTN85_1154</name>
</gene>
<keyword evidence="5" id="KW-0500">Molybdenum</keyword>
<dbReference type="InParanoid" id="A0A1Q6DWD4"/>
<evidence type="ECO:0000313" key="11">
    <source>
        <dbReference type="EMBL" id="OKY78657.1"/>
    </source>
</evidence>
<evidence type="ECO:0000256" key="3">
    <source>
        <dbReference type="ARBA" id="ARBA00022448"/>
    </source>
</evidence>
<evidence type="ECO:0000256" key="4">
    <source>
        <dbReference type="ARBA" id="ARBA00022475"/>
    </source>
</evidence>
<evidence type="ECO:0000256" key="8">
    <source>
        <dbReference type="ARBA" id="ARBA00023136"/>
    </source>
</evidence>
<dbReference type="PANTHER" id="PTHR30183">
    <property type="entry name" value="MOLYBDENUM TRANSPORT SYSTEM PERMEASE PROTEIN MODB"/>
    <property type="match status" value="1"/>
</dbReference>
<reference evidence="11" key="1">
    <citation type="submission" date="2016-12" db="EMBL/GenBank/DDBJ databases">
        <title>Discovery of methanogenic haloarchaea.</title>
        <authorList>
            <person name="Sorokin D.Y."/>
            <person name="Makarova K.S."/>
            <person name="Abbas B."/>
            <person name="Ferrer M."/>
            <person name="Golyshin P.N."/>
        </authorList>
    </citation>
    <scope>NUCLEOTIDE SEQUENCE [LARGE SCALE GENOMIC DNA]</scope>
    <source>
        <strain evidence="11">HMET1</strain>
    </source>
</reference>
<dbReference type="CDD" id="cd06261">
    <property type="entry name" value="TM_PBP2"/>
    <property type="match status" value="1"/>
</dbReference>
<feature type="transmembrane region" description="Helical" evidence="9">
    <location>
        <begin position="237"/>
        <end position="257"/>
    </location>
</feature>
<evidence type="ECO:0000313" key="12">
    <source>
        <dbReference type="Proteomes" id="UP000185744"/>
    </source>
</evidence>
<feature type="domain" description="ABC transmembrane type-1" evidence="10">
    <location>
        <begin position="55"/>
        <end position="254"/>
    </location>
</feature>
<dbReference type="InterPro" id="IPR035906">
    <property type="entry name" value="MetI-like_sf"/>
</dbReference>
<evidence type="ECO:0000256" key="5">
    <source>
        <dbReference type="ARBA" id="ARBA00022505"/>
    </source>
</evidence>
<dbReference type="InterPro" id="IPR000515">
    <property type="entry name" value="MetI-like"/>
</dbReference>
<protein>
    <submittedName>
        <fullName evidence="11">ABC-type sulfate transport system, permease component</fullName>
    </submittedName>
</protein>
<comment type="subcellular location">
    <subcellularLocation>
        <location evidence="1 9">Cell membrane</location>
        <topology evidence="1 9">Multi-pass membrane protein</topology>
    </subcellularLocation>
</comment>
<feature type="transmembrane region" description="Helical" evidence="9">
    <location>
        <begin position="93"/>
        <end position="114"/>
    </location>
</feature>
<evidence type="ECO:0000256" key="9">
    <source>
        <dbReference type="RuleBase" id="RU363032"/>
    </source>
</evidence>
<keyword evidence="3 9" id="KW-0813">Transport</keyword>
<feature type="transmembrane region" description="Helical" evidence="9">
    <location>
        <begin position="55"/>
        <end position="81"/>
    </location>
</feature>
<dbReference type="Proteomes" id="UP000185744">
    <property type="component" value="Unassembled WGS sequence"/>
</dbReference>
<accession>A0A1Q6DWD4</accession>